<dbReference type="InterPro" id="IPR043128">
    <property type="entry name" value="Rev_trsase/Diguanyl_cyclase"/>
</dbReference>
<dbReference type="Pfam" id="PF00990">
    <property type="entry name" value="GGDEF"/>
    <property type="match status" value="1"/>
</dbReference>
<feature type="transmembrane region" description="Helical" evidence="1">
    <location>
        <begin position="94"/>
        <end position="114"/>
    </location>
</feature>
<dbReference type="InterPro" id="IPR029787">
    <property type="entry name" value="Nucleotide_cyclase"/>
</dbReference>
<name>A0A644WIV9_9ZZZZ</name>
<evidence type="ECO:0000259" key="4">
    <source>
        <dbReference type="PROSITE" id="PS51832"/>
    </source>
</evidence>
<feature type="transmembrane region" description="Helical" evidence="1">
    <location>
        <begin position="61"/>
        <end position="82"/>
    </location>
</feature>
<evidence type="ECO:0000259" key="2">
    <source>
        <dbReference type="PROSITE" id="PS50887"/>
    </source>
</evidence>
<keyword evidence="1" id="KW-1133">Transmembrane helix</keyword>
<dbReference type="NCBIfam" id="TIGR00254">
    <property type="entry name" value="GGDEF"/>
    <property type="match status" value="1"/>
</dbReference>
<dbReference type="EMBL" id="VSSQ01000983">
    <property type="protein sequence ID" value="MPM03806.1"/>
    <property type="molecule type" value="Genomic_DNA"/>
</dbReference>
<dbReference type="InterPro" id="IPR006675">
    <property type="entry name" value="HDIG_dom"/>
</dbReference>
<evidence type="ECO:0008006" key="6">
    <source>
        <dbReference type="Google" id="ProtNLM"/>
    </source>
</evidence>
<dbReference type="SUPFAM" id="SSF55781">
    <property type="entry name" value="GAF domain-like"/>
    <property type="match status" value="1"/>
</dbReference>
<feature type="domain" description="HD-GYP" evidence="4">
    <location>
        <begin position="644"/>
        <end position="839"/>
    </location>
</feature>
<proteinExistence type="predicted"/>
<accession>A0A644WIV9</accession>
<feature type="transmembrane region" description="Helical" evidence="1">
    <location>
        <begin position="219"/>
        <end position="243"/>
    </location>
</feature>
<feature type="transmembrane region" description="Helical" evidence="1">
    <location>
        <begin position="167"/>
        <end position="187"/>
    </location>
</feature>
<dbReference type="InterPro" id="IPR029016">
    <property type="entry name" value="GAF-like_dom_sf"/>
</dbReference>
<dbReference type="PROSITE" id="PS51831">
    <property type="entry name" value="HD"/>
    <property type="match status" value="1"/>
</dbReference>
<dbReference type="Pfam" id="PF13487">
    <property type="entry name" value="HD_5"/>
    <property type="match status" value="1"/>
</dbReference>
<dbReference type="Gene3D" id="1.10.3210.10">
    <property type="entry name" value="Hypothetical protein af1432"/>
    <property type="match status" value="1"/>
</dbReference>
<dbReference type="SMART" id="SM00065">
    <property type="entry name" value="GAF"/>
    <property type="match status" value="1"/>
</dbReference>
<gene>
    <name evidence="5" type="ORF">SDC9_50073</name>
</gene>
<dbReference type="PANTHER" id="PTHR43155:SF2">
    <property type="entry name" value="CYCLIC DI-GMP PHOSPHODIESTERASE PA4108"/>
    <property type="match status" value="1"/>
</dbReference>
<dbReference type="InterPro" id="IPR003607">
    <property type="entry name" value="HD/PDEase_dom"/>
</dbReference>
<evidence type="ECO:0000313" key="5">
    <source>
        <dbReference type="EMBL" id="MPM03806.1"/>
    </source>
</evidence>
<feature type="domain" description="HD" evidence="3">
    <location>
        <begin position="666"/>
        <end position="788"/>
    </location>
</feature>
<keyword evidence="1" id="KW-0812">Transmembrane</keyword>
<dbReference type="CDD" id="cd00077">
    <property type="entry name" value="HDc"/>
    <property type="match status" value="1"/>
</dbReference>
<comment type="caution">
    <text evidence="5">The sequence shown here is derived from an EMBL/GenBank/DDBJ whole genome shotgun (WGS) entry which is preliminary data.</text>
</comment>
<feature type="domain" description="GGDEF" evidence="2">
    <location>
        <begin position="492"/>
        <end position="626"/>
    </location>
</feature>
<dbReference type="PROSITE" id="PS51832">
    <property type="entry name" value="HD_GYP"/>
    <property type="match status" value="1"/>
</dbReference>
<dbReference type="Gene3D" id="3.30.70.270">
    <property type="match status" value="1"/>
</dbReference>
<dbReference type="Pfam" id="PF01590">
    <property type="entry name" value="GAF"/>
    <property type="match status" value="1"/>
</dbReference>
<feature type="transmembrane region" description="Helical" evidence="1">
    <location>
        <begin position="6"/>
        <end position="25"/>
    </location>
</feature>
<keyword evidence="1" id="KW-0472">Membrane</keyword>
<dbReference type="PROSITE" id="PS50887">
    <property type="entry name" value="GGDEF"/>
    <property type="match status" value="1"/>
</dbReference>
<evidence type="ECO:0000256" key="1">
    <source>
        <dbReference type="SAM" id="Phobius"/>
    </source>
</evidence>
<dbReference type="InterPro" id="IPR031621">
    <property type="entry name" value="HisKA_7TM"/>
</dbReference>
<dbReference type="SMART" id="SM00267">
    <property type="entry name" value="GGDEF"/>
    <property type="match status" value="1"/>
</dbReference>
<dbReference type="SMART" id="SM00471">
    <property type="entry name" value="HDc"/>
    <property type="match status" value="1"/>
</dbReference>
<dbReference type="NCBIfam" id="TIGR00277">
    <property type="entry name" value="HDIG"/>
    <property type="match status" value="1"/>
</dbReference>
<dbReference type="InterPro" id="IPR000160">
    <property type="entry name" value="GGDEF_dom"/>
</dbReference>
<reference evidence="5" key="1">
    <citation type="submission" date="2019-08" db="EMBL/GenBank/DDBJ databases">
        <authorList>
            <person name="Kucharzyk K."/>
            <person name="Murdoch R.W."/>
            <person name="Higgins S."/>
            <person name="Loffler F."/>
        </authorList>
    </citation>
    <scope>NUCLEOTIDE SEQUENCE</scope>
</reference>
<dbReference type="Pfam" id="PF16927">
    <property type="entry name" value="HisKA_7TM"/>
    <property type="match status" value="1"/>
</dbReference>
<protein>
    <recommendedName>
        <fullName evidence="6">Diguanylate cyclase</fullName>
    </recommendedName>
</protein>
<sequence>MNSFAYIPIVALCCYLFLLMAFLAAKRTKVTNDFVYMLVCCVLWTGGSFAMRRLYWPSPQLWYHVSICGLILLAYAFFIFVRDFSSTKPRKLDLLWLVLLSVVAVANIFTGWFLAAPEIIMEQGEPVFVYNTSYGFLALAAILLVVISRMVIIIAHFSRRDEVKRRAFTPVFAGLVALVAGHLALMIPKLSGFPIDIVSSVVFVACLFYALYRRRLFKLTLLVSKGVCYLATAILSLAIFLNLVRPLRTFIESHIPFVGDNDVIFIAILFSFITVMIYTAMKRFVDKVFIKEEIARAQVLHAFSASVAKSLEFSEIMEEIVAVIKRTLPVRKVYVCVESNDGSCYQIAHSENPLDDCRLRLDADNPIIETLRESGECLFMEEFRCLSAYKSMWDEEKREISNLGIECIVPLCDDGALVGMVLLTEKERSANYTYDDISFLTSVGSIGSIAVKNARLYERARLEACTDELTGLLNRKYFLDTLQREFEGRKEHSLALIILNLDDFKLYNQLYGNREGDILICKVADILRATVGGNGHVARYSGKEFAIILPDYDLYGAKSMAEIIRSQVADINRENPVLALKPVTMSGGICAIPYGASSPKELVENADMAVYQVKRSGKNAIRLSTGGTSPGELVPPKEAHRSDVYSEYASTIYALTAAIDTKDHYTFSHSKNVAYYASELAYACNMNEDMVEIVREASLLHDIGKIGINEQILNKPDRLSDAEYQSMKNHVENSVGIIKHLPSLDYVIPAVIGHHERYDGRGYPRGLVGEDIPILARILCIADSFDAMVSHRPYKRPYPVEHALREIEAQSGLQFDPKLAPLFVRLVRDGKITPILTDVELKIVNK</sequence>
<dbReference type="SUPFAM" id="SSF109604">
    <property type="entry name" value="HD-domain/PDEase-like"/>
    <property type="match status" value="1"/>
</dbReference>
<dbReference type="Gene3D" id="3.30.450.40">
    <property type="match status" value="1"/>
</dbReference>
<dbReference type="InterPro" id="IPR006674">
    <property type="entry name" value="HD_domain"/>
</dbReference>
<feature type="transmembrane region" description="Helical" evidence="1">
    <location>
        <begin position="34"/>
        <end position="55"/>
    </location>
</feature>
<evidence type="ECO:0000259" key="3">
    <source>
        <dbReference type="PROSITE" id="PS51831"/>
    </source>
</evidence>
<organism evidence="5">
    <name type="scientific">bioreactor metagenome</name>
    <dbReference type="NCBI Taxonomy" id="1076179"/>
    <lineage>
        <taxon>unclassified sequences</taxon>
        <taxon>metagenomes</taxon>
        <taxon>ecological metagenomes</taxon>
    </lineage>
</organism>
<dbReference type="InterPro" id="IPR037522">
    <property type="entry name" value="HD_GYP_dom"/>
</dbReference>
<dbReference type="PANTHER" id="PTHR43155">
    <property type="entry name" value="CYCLIC DI-GMP PHOSPHODIESTERASE PA4108-RELATED"/>
    <property type="match status" value="1"/>
</dbReference>
<dbReference type="AlphaFoldDB" id="A0A644WIV9"/>
<dbReference type="CDD" id="cd01949">
    <property type="entry name" value="GGDEF"/>
    <property type="match status" value="1"/>
</dbReference>
<dbReference type="SUPFAM" id="SSF55073">
    <property type="entry name" value="Nucleotide cyclase"/>
    <property type="match status" value="1"/>
</dbReference>
<feature type="transmembrane region" description="Helical" evidence="1">
    <location>
        <begin position="263"/>
        <end position="281"/>
    </location>
</feature>
<dbReference type="InterPro" id="IPR003018">
    <property type="entry name" value="GAF"/>
</dbReference>
<feature type="transmembrane region" description="Helical" evidence="1">
    <location>
        <begin position="134"/>
        <end position="155"/>
    </location>
</feature>
<feature type="transmembrane region" description="Helical" evidence="1">
    <location>
        <begin position="193"/>
        <end position="212"/>
    </location>
</feature>